<reference evidence="3 4" key="1">
    <citation type="submission" date="2020-04" db="EMBL/GenBank/DDBJ databases">
        <title>Description of novel Gluconacetobacter.</title>
        <authorList>
            <person name="Sombolestani A."/>
        </authorList>
    </citation>
    <scope>NUCLEOTIDE SEQUENCE [LARGE SCALE GENOMIC DNA]</scope>
    <source>
        <strain evidence="3 4">LMG 27802</strain>
    </source>
</reference>
<dbReference type="PROSITE" id="PS50994">
    <property type="entry name" value="INTEGRASE"/>
    <property type="match status" value="1"/>
</dbReference>
<dbReference type="InterPro" id="IPR012337">
    <property type="entry name" value="RNaseH-like_sf"/>
</dbReference>
<proteinExistence type="predicted"/>
<accession>A0A7W4K763</accession>
<evidence type="ECO:0000256" key="1">
    <source>
        <dbReference type="SAM" id="MobiDB-lite"/>
    </source>
</evidence>
<dbReference type="InterPro" id="IPR036397">
    <property type="entry name" value="RNaseH_sf"/>
</dbReference>
<dbReference type="RefSeq" id="WP_182957752.1">
    <property type="nucleotide sequence ID" value="NZ_JABEQM010000006.1"/>
</dbReference>
<dbReference type="InterPro" id="IPR001584">
    <property type="entry name" value="Integrase_cat-core"/>
</dbReference>
<protein>
    <submittedName>
        <fullName evidence="3">Transposase</fullName>
    </submittedName>
</protein>
<evidence type="ECO:0000313" key="3">
    <source>
        <dbReference type="EMBL" id="MBB2201650.1"/>
    </source>
</evidence>
<evidence type="ECO:0000313" key="4">
    <source>
        <dbReference type="Proteomes" id="UP000578030"/>
    </source>
</evidence>
<dbReference type="EMBL" id="JABEQM010000006">
    <property type="protein sequence ID" value="MBB2201650.1"/>
    <property type="molecule type" value="Genomic_DNA"/>
</dbReference>
<dbReference type="GO" id="GO:0015074">
    <property type="term" value="P:DNA integration"/>
    <property type="evidence" value="ECO:0007669"/>
    <property type="project" value="InterPro"/>
</dbReference>
<gene>
    <name evidence="3" type="ORF">HLH28_08695</name>
</gene>
<dbReference type="SUPFAM" id="SSF53098">
    <property type="entry name" value="Ribonuclease H-like"/>
    <property type="match status" value="1"/>
</dbReference>
<organism evidence="3 4">
    <name type="scientific">Gluconacetobacter tumulisoli</name>
    <dbReference type="NCBI Taxonomy" id="1286189"/>
    <lineage>
        <taxon>Bacteria</taxon>
        <taxon>Pseudomonadati</taxon>
        <taxon>Pseudomonadota</taxon>
        <taxon>Alphaproteobacteria</taxon>
        <taxon>Acetobacterales</taxon>
        <taxon>Acetobacteraceae</taxon>
        <taxon>Gluconacetobacter</taxon>
    </lineage>
</organism>
<dbReference type="Pfam" id="PF09299">
    <property type="entry name" value="Mu-transpos_C"/>
    <property type="match status" value="1"/>
</dbReference>
<feature type="region of interest" description="Disordered" evidence="1">
    <location>
        <begin position="570"/>
        <end position="630"/>
    </location>
</feature>
<dbReference type="Proteomes" id="UP000578030">
    <property type="component" value="Unassembled WGS sequence"/>
</dbReference>
<dbReference type="InterPro" id="IPR015378">
    <property type="entry name" value="Transposase-like_Mu_C"/>
</dbReference>
<feature type="domain" description="Integrase catalytic" evidence="2">
    <location>
        <begin position="225"/>
        <end position="429"/>
    </location>
</feature>
<name>A0A7W4K763_9PROT</name>
<keyword evidence="4" id="KW-1185">Reference proteome</keyword>
<dbReference type="Gene3D" id="3.30.420.10">
    <property type="entry name" value="Ribonuclease H-like superfamily/Ribonuclease H"/>
    <property type="match status" value="1"/>
</dbReference>
<comment type="caution">
    <text evidence="3">The sequence shown here is derived from an EMBL/GenBank/DDBJ whole genome shotgun (WGS) entry which is preliminary data.</text>
</comment>
<dbReference type="GO" id="GO:0003676">
    <property type="term" value="F:nucleic acid binding"/>
    <property type="evidence" value="ECO:0007669"/>
    <property type="project" value="InterPro"/>
</dbReference>
<dbReference type="AlphaFoldDB" id="A0A7W4K763"/>
<evidence type="ECO:0000259" key="2">
    <source>
        <dbReference type="PROSITE" id="PS50994"/>
    </source>
</evidence>
<sequence length="630" mass="70851">MTPNPRFLDISKGAMVQVGQARYRIEAQTSEQTVLAQKADDGRYETLRIATLSPATETAAVMPNAHDLVADAPAYATAQQRLEIIRPLVGAVVRPRSQVEAVAASAGRSVRTIYNWLSAYHDAPQLSSLIPTPRGPAPGQKTLDPRLDAIIDHAIETNLKVPQRKRVSHVIEAVEDACQKAGIEPPHANTIRRRVKTIPRAELLQSQGRSDEADAFRPMIGSLPGAVAPLSIVQIDHSEADVMIVDEALRLPLNRPWITVAIDVHTRMIVGLVVSMEAPSAFAAGRCIAQAMTPKDEYLREQGVPGDWPAYGKPHIVHMDNAKEFRGEVLKTACAEYGIDIQFRRVKTPRYGGHIERLMRTLGEAIRELPGATFSNPKERTGYDSDAKAVMTLAEFESWLVDHVVNRYHQQPHSRLDGMPPIEKWRQGIERIGLPRPPSDPQRLQLDFLPFEWRTMGRRGIIIDHLHYYENELRHWIGRTDPGQPKQLMKFLIRVDPRDISRVWFLDPDRREYLPISTLDKTRPPISRWEWKAVQRQLRSEGAKAVDEPLLFSTYDRLRKRAEESAIKTKAARKVHQRAADTRRHAASARKPSVRLPAGNDARKSDAPAPTTKVPSLFDIPVEPFDDIDA</sequence>